<protein>
    <submittedName>
        <fullName evidence="1">Uncharacterized protein</fullName>
    </submittedName>
</protein>
<dbReference type="Proteomes" id="UP000672011">
    <property type="component" value="Chromosome"/>
</dbReference>
<dbReference type="EMBL" id="CP072842">
    <property type="protein sequence ID" value="QTV06067.1"/>
    <property type="molecule type" value="Genomic_DNA"/>
</dbReference>
<dbReference type="RefSeq" id="WP_230476707.1">
    <property type="nucleotide sequence ID" value="NZ_CP072842.1"/>
</dbReference>
<accession>A0ABX7XDV5</accession>
<keyword evidence="2" id="KW-1185">Reference proteome</keyword>
<organism evidence="1 2">
    <name type="scientific">Faecalibacter bovis</name>
    <dbReference type="NCBI Taxonomy" id="2898187"/>
    <lineage>
        <taxon>Bacteria</taxon>
        <taxon>Pseudomonadati</taxon>
        <taxon>Bacteroidota</taxon>
        <taxon>Flavobacteriia</taxon>
        <taxon>Flavobacteriales</taxon>
        <taxon>Weeksellaceae</taxon>
        <taxon>Faecalibacter</taxon>
    </lineage>
</organism>
<evidence type="ECO:0000313" key="1">
    <source>
        <dbReference type="EMBL" id="QTV06067.1"/>
    </source>
</evidence>
<sequence>MADVNNNAQQRLADRNTIKQWFKRGLKPLQEHFWTWIDSFWHKNDLIPMSSIQNLTTILDSKSNLGHIHIEYTTPEVVQSMIDNQITSIYRLMSPVATYADLPMDGNLNGDVRNVIDTGMNYVWDGAEWDALGGSLDLTNYVTQTQFTTALSDMATQTWVNQQLANVSVDLSGYYTAEEVDWQIGHAITGLATQAWVNEQIANISGGGQMDLSIYALKDATGLSEEQIDAWRNALRVTDIEVENLYNADGTLTGNRNVNLGGFTLQFLNGYIKANRYSLNIITGNSHPNSIHTDGNKLKFTNNAGVTQELLTEFSSVQDMLVITSNTNISSSMINRNILFDNGTSNLSLIVPSSLPENFIMSGIKLGSGRLTIIGGAGVVINQVTYTDVVYGISGSRFMLSRVGNSNVFNLYTSNYE</sequence>
<reference evidence="1 2" key="1">
    <citation type="journal article" date="2021" name="Int. J. Syst. Evol. Microbiol.">
        <title>Faecalibacter bovis sp. nov., isolated from cow faeces.</title>
        <authorList>
            <person name="Li F."/>
            <person name="Zhao W."/>
            <person name="Hong Q."/>
            <person name="Shao Q."/>
            <person name="Song J."/>
            <person name="Yang S."/>
        </authorList>
    </citation>
    <scope>NUCLEOTIDE SEQUENCE [LARGE SCALE GENOMIC DNA]</scope>
    <source>
        <strain evidence="1 2">ZY171143</strain>
    </source>
</reference>
<evidence type="ECO:0000313" key="2">
    <source>
        <dbReference type="Proteomes" id="UP000672011"/>
    </source>
</evidence>
<name>A0ABX7XDV5_9FLAO</name>
<proteinExistence type="predicted"/>
<reference evidence="2" key="2">
    <citation type="submission" date="2021-04" db="EMBL/GenBank/DDBJ databases">
        <title>Taxonomy of Flavobacteriaceae bacterium ZY171143.</title>
        <authorList>
            <person name="Li F."/>
        </authorList>
    </citation>
    <scope>NUCLEOTIDE SEQUENCE [LARGE SCALE GENOMIC DNA]</scope>
    <source>
        <strain evidence="2">ZY171143</strain>
    </source>
</reference>
<gene>
    <name evidence="1" type="ORF">J9309_01580</name>
</gene>